<feature type="active site" description="Proton donor" evidence="2">
    <location>
        <position position="37"/>
    </location>
</feature>
<dbReference type="HAMAP" id="MF_01940">
    <property type="entry name" value="RNA_CPDase"/>
    <property type="match status" value="1"/>
</dbReference>
<evidence type="ECO:0000313" key="4">
    <source>
        <dbReference type="EMBL" id="RDD63411.1"/>
    </source>
</evidence>
<dbReference type="EMBL" id="QPMH01000002">
    <property type="protein sequence ID" value="RDD63411.1"/>
    <property type="molecule type" value="Genomic_DNA"/>
</dbReference>
<dbReference type="InterPro" id="IPR009097">
    <property type="entry name" value="Cyclic_Pdiesterase"/>
</dbReference>
<evidence type="ECO:0000256" key="2">
    <source>
        <dbReference type="HAMAP-Rule" id="MF_01940"/>
    </source>
</evidence>
<organism evidence="4 5">
    <name type="scientific">Ferruginivarius sediminum</name>
    <dbReference type="NCBI Taxonomy" id="2661937"/>
    <lineage>
        <taxon>Bacteria</taxon>
        <taxon>Pseudomonadati</taxon>
        <taxon>Pseudomonadota</taxon>
        <taxon>Alphaproteobacteria</taxon>
        <taxon>Rhodospirillales</taxon>
        <taxon>Rhodospirillaceae</taxon>
        <taxon>Ferruginivarius</taxon>
    </lineage>
</organism>
<comment type="similarity">
    <text evidence="2">Belongs to the 2H phosphoesterase superfamily. ThpR family.</text>
</comment>
<dbReference type="AlphaFoldDB" id="A0A369TDI7"/>
<feature type="short sequence motif" description="HXTX 2" evidence="2">
    <location>
        <begin position="121"/>
        <end position="124"/>
    </location>
</feature>
<keyword evidence="5" id="KW-1185">Reference proteome</keyword>
<comment type="caution">
    <text evidence="4">The sequence shown here is derived from an EMBL/GenBank/DDBJ whole genome shotgun (WGS) entry which is preliminary data.</text>
</comment>
<dbReference type="EC" id="3.1.4.58" evidence="2"/>
<dbReference type="SUPFAM" id="SSF55144">
    <property type="entry name" value="LigT-like"/>
    <property type="match status" value="1"/>
</dbReference>
<keyword evidence="1 2" id="KW-0378">Hydrolase</keyword>
<dbReference type="PANTHER" id="PTHR35561">
    <property type="entry name" value="RNA 2',3'-CYCLIC PHOSPHODIESTERASE"/>
    <property type="match status" value="1"/>
</dbReference>
<feature type="short sequence motif" description="HXTX 1" evidence="2">
    <location>
        <begin position="37"/>
        <end position="40"/>
    </location>
</feature>
<dbReference type="InterPro" id="IPR014051">
    <property type="entry name" value="Phosphoesterase_HXTX"/>
</dbReference>
<evidence type="ECO:0000259" key="3">
    <source>
        <dbReference type="Pfam" id="PF02834"/>
    </source>
</evidence>
<gene>
    <name evidence="4" type="primary">thpR</name>
    <name evidence="4" type="ORF">DRB17_02915</name>
</gene>
<dbReference type="PANTHER" id="PTHR35561:SF1">
    <property type="entry name" value="RNA 2',3'-CYCLIC PHOSPHODIESTERASE"/>
    <property type="match status" value="1"/>
</dbReference>
<dbReference type="InterPro" id="IPR004175">
    <property type="entry name" value="RNA_CPDase"/>
</dbReference>
<comment type="catalytic activity">
    <reaction evidence="2">
        <text>a 3'-end 2',3'-cyclophospho-ribonucleotide-RNA + H2O = a 3'-end 2'-phospho-ribonucleotide-RNA + H(+)</text>
        <dbReference type="Rhea" id="RHEA:11828"/>
        <dbReference type="Rhea" id="RHEA-COMP:10464"/>
        <dbReference type="Rhea" id="RHEA-COMP:17353"/>
        <dbReference type="ChEBI" id="CHEBI:15377"/>
        <dbReference type="ChEBI" id="CHEBI:15378"/>
        <dbReference type="ChEBI" id="CHEBI:83064"/>
        <dbReference type="ChEBI" id="CHEBI:173113"/>
        <dbReference type="EC" id="3.1.4.58"/>
    </reaction>
</comment>
<proteinExistence type="inferred from homology"/>
<feature type="domain" description="Phosphoesterase HXTX" evidence="3">
    <location>
        <begin position="91"/>
        <end position="169"/>
    </location>
</feature>
<reference evidence="4 5" key="1">
    <citation type="submission" date="2018-07" db="EMBL/GenBank/DDBJ databases">
        <title>Venubactetium sediminum gen. nov., sp. nov., isolated from a marine solar saltern.</title>
        <authorList>
            <person name="Wang S."/>
        </authorList>
    </citation>
    <scope>NUCLEOTIDE SEQUENCE [LARGE SCALE GENOMIC DNA]</scope>
    <source>
        <strain evidence="4 5">WD2A32</strain>
    </source>
</reference>
<name>A0A369TDI7_9PROT</name>
<dbReference type="Proteomes" id="UP000253941">
    <property type="component" value="Unassembled WGS sequence"/>
</dbReference>
<comment type="function">
    <text evidence="2">Hydrolyzes RNA 2',3'-cyclic phosphodiester to an RNA 2'-phosphomonoester.</text>
</comment>
<feature type="domain" description="Phosphoesterase HXTX" evidence="3">
    <location>
        <begin position="8"/>
        <end position="86"/>
    </location>
</feature>
<dbReference type="RefSeq" id="WP_114580665.1">
    <property type="nucleotide sequence ID" value="NZ_QPMH01000002.1"/>
</dbReference>
<protein>
    <recommendedName>
        <fullName evidence="2">RNA 2',3'-cyclic phosphodiesterase</fullName>
        <shortName evidence="2">RNA 2',3'-CPDase</shortName>
        <ecNumber evidence="2">3.1.4.58</ecNumber>
    </recommendedName>
</protein>
<evidence type="ECO:0000256" key="1">
    <source>
        <dbReference type="ARBA" id="ARBA00022801"/>
    </source>
</evidence>
<sequence length="190" mass="21049">MMRLFVAIPLPEQLTDRLALMAGGLDNARWVDPDNMHLTLRFLGELDGREAADVDAALGEIRVPAFDMELADIGSFGNGKKVNALWVGVEAPEPLTRLQTKVEQAVQRAGVEPERRKFRPHVTIARFKGPPGPKLGNFLHEHALFRSGPIHVDRFVLYSSKLTPKGPIYREEAVYPLEVEVSSEARSASA</sequence>
<evidence type="ECO:0000313" key="5">
    <source>
        <dbReference type="Proteomes" id="UP000253941"/>
    </source>
</evidence>
<dbReference type="NCBIfam" id="TIGR02258">
    <property type="entry name" value="2_5_ligase"/>
    <property type="match status" value="1"/>
</dbReference>
<dbReference type="GO" id="GO:0004113">
    <property type="term" value="F:2',3'-cyclic-nucleotide 3'-phosphodiesterase activity"/>
    <property type="evidence" value="ECO:0007669"/>
    <property type="project" value="InterPro"/>
</dbReference>
<feature type="active site" description="Proton acceptor" evidence="2">
    <location>
        <position position="121"/>
    </location>
</feature>
<dbReference type="Pfam" id="PF02834">
    <property type="entry name" value="LigT_PEase"/>
    <property type="match status" value="2"/>
</dbReference>
<accession>A0A369TDI7</accession>
<dbReference type="Gene3D" id="3.90.1140.10">
    <property type="entry name" value="Cyclic phosphodiesterase"/>
    <property type="match status" value="1"/>
</dbReference>
<dbReference type="GO" id="GO:0008664">
    <property type="term" value="F:RNA 2',3'-cyclic 3'-phosphodiesterase activity"/>
    <property type="evidence" value="ECO:0007669"/>
    <property type="project" value="UniProtKB-EC"/>
</dbReference>